<sequence>MAETAMEVTMAVMEATMAAMVDMAVAEGTATMDVVGRVTMERGVVDAALMLVKVLMLKPKPSLKTKLIKQHNYPN</sequence>
<evidence type="ECO:0000313" key="2">
    <source>
        <dbReference type="Proteomes" id="UP000327013"/>
    </source>
</evidence>
<evidence type="ECO:0000313" key="1">
    <source>
        <dbReference type="EMBL" id="KAE8075585.1"/>
    </source>
</evidence>
<dbReference type="Proteomes" id="UP000327013">
    <property type="component" value="Chromosome 6"/>
</dbReference>
<organism evidence="1 2">
    <name type="scientific">Carpinus fangiana</name>
    <dbReference type="NCBI Taxonomy" id="176857"/>
    <lineage>
        <taxon>Eukaryota</taxon>
        <taxon>Viridiplantae</taxon>
        <taxon>Streptophyta</taxon>
        <taxon>Embryophyta</taxon>
        <taxon>Tracheophyta</taxon>
        <taxon>Spermatophyta</taxon>
        <taxon>Magnoliopsida</taxon>
        <taxon>eudicotyledons</taxon>
        <taxon>Gunneridae</taxon>
        <taxon>Pentapetalae</taxon>
        <taxon>rosids</taxon>
        <taxon>fabids</taxon>
        <taxon>Fagales</taxon>
        <taxon>Betulaceae</taxon>
        <taxon>Carpinus</taxon>
    </lineage>
</organism>
<name>A0A5N6R970_9ROSI</name>
<reference evidence="1 2" key="1">
    <citation type="submission" date="2019-06" db="EMBL/GenBank/DDBJ databases">
        <title>A chromosomal-level reference genome of Carpinus fangiana (Coryloideae, Betulaceae).</title>
        <authorList>
            <person name="Yang X."/>
            <person name="Wang Z."/>
            <person name="Zhang L."/>
            <person name="Hao G."/>
            <person name="Liu J."/>
            <person name="Yang Y."/>
        </authorList>
    </citation>
    <scope>NUCLEOTIDE SEQUENCE [LARGE SCALE GENOMIC DNA]</scope>
    <source>
        <strain evidence="1">Cfa_2016G</strain>
        <tissue evidence="1">Leaf</tissue>
    </source>
</reference>
<protein>
    <submittedName>
        <fullName evidence="1">Uncharacterized protein</fullName>
    </submittedName>
</protein>
<gene>
    <name evidence="1" type="ORF">FH972_014283</name>
</gene>
<dbReference type="EMBL" id="CM017326">
    <property type="protein sequence ID" value="KAE8075585.1"/>
    <property type="molecule type" value="Genomic_DNA"/>
</dbReference>
<dbReference type="AlphaFoldDB" id="A0A5N6R970"/>
<accession>A0A5N6R970</accession>
<proteinExistence type="predicted"/>
<keyword evidence="2" id="KW-1185">Reference proteome</keyword>